<accession>A0A368YBM8</accession>
<keyword evidence="4" id="KW-1185">Reference proteome</keyword>
<evidence type="ECO:0000256" key="1">
    <source>
        <dbReference type="SAM" id="Phobius"/>
    </source>
</evidence>
<comment type="caution">
    <text evidence="3">The sequence shown here is derived from an EMBL/GenBank/DDBJ whole genome shotgun (WGS) entry which is preliminary data.</text>
</comment>
<dbReference type="Proteomes" id="UP000252884">
    <property type="component" value="Unassembled WGS sequence"/>
</dbReference>
<dbReference type="OrthoDB" id="5322702at2"/>
<evidence type="ECO:0000313" key="3">
    <source>
        <dbReference type="EMBL" id="RCW76257.1"/>
    </source>
</evidence>
<reference evidence="3 4" key="1">
    <citation type="submission" date="2018-07" db="EMBL/GenBank/DDBJ databases">
        <title>Genomic Encyclopedia of Type Strains, Phase IV (KMG-IV): sequencing the most valuable type-strain genomes for metagenomic binning, comparative biology and taxonomic classification.</title>
        <authorList>
            <person name="Goeker M."/>
        </authorList>
    </citation>
    <scope>NUCLEOTIDE SEQUENCE [LARGE SCALE GENOMIC DNA]</scope>
    <source>
        <strain evidence="3 4">DSM 21634</strain>
    </source>
</reference>
<feature type="domain" description="CAAX prenyl protease 2/Lysostaphin resistance protein A-like" evidence="2">
    <location>
        <begin position="180"/>
        <end position="276"/>
    </location>
</feature>
<feature type="transmembrane region" description="Helical" evidence="1">
    <location>
        <begin position="47"/>
        <end position="66"/>
    </location>
</feature>
<feature type="transmembrane region" description="Helical" evidence="1">
    <location>
        <begin position="215"/>
        <end position="236"/>
    </location>
</feature>
<feature type="transmembrane region" description="Helical" evidence="1">
    <location>
        <begin position="180"/>
        <end position="203"/>
    </location>
</feature>
<name>A0A368YBM8_9BURK</name>
<dbReference type="AlphaFoldDB" id="A0A368YBM8"/>
<feature type="transmembrane region" description="Helical" evidence="1">
    <location>
        <begin position="267"/>
        <end position="286"/>
    </location>
</feature>
<dbReference type="GO" id="GO:0080120">
    <property type="term" value="P:CAAX-box protein maturation"/>
    <property type="evidence" value="ECO:0007669"/>
    <property type="project" value="UniProtKB-ARBA"/>
</dbReference>
<dbReference type="RefSeq" id="WP_114466192.1">
    <property type="nucleotide sequence ID" value="NZ_QPJK01000001.1"/>
</dbReference>
<organism evidence="3 4">
    <name type="scientific">Pseudorhodoferax soli</name>
    <dbReference type="NCBI Taxonomy" id="545864"/>
    <lineage>
        <taxon>Bacteria</taxon>
        <taxon>Pseudomonadati</taxon>
        <taxon>Pseudomonadota</taxon>
        <taxon>Betaproteobacteria</taxon>
        <taxon>Burkholderiales</taxon>
        <taxon>Comamonadaceae</taxon>
    </lineage>
</organism>
<feature type="transmembrane region" description="Helical" evidence="1">
    <location>
        <begin position="115"/>
        <end position="136"/>
    </location>
</feature>
<feature type="transmembrane region" description="Helical" evidence="1">
    <location>
        <begin position="148"/>
        <end position="168"/>
    </location>
</feature>
<evidence type="ECO:0000313" key="4">
    <source>
        <dbReference type="Proteomes" id="UP000252884"/>
    </source>
</evidence>
<dbReference type="GO" id="GO:0004175">
    <property type="term" value="F:endopeptidase activity"/>
    <property type="evidence" value="ECO:0007669"/>
    <property type="project" value="UniProtKB-ARBA"/>
</dbReference>
<protein>
    <recommendedName>
        <fullName evidence="2">CAAX prenyl protease 2/Lysostaphin resistance protein A-like domain-containing protein</fullName>
    </recommendedName>
</protein>
<dbReference type="InterPro" id="IPR003675">
    <property type="entry name" value="Rce1/LyrA-like_dom"/>
</dbReference>
<keyword evidence="1" id="KW-0472">Membrane</keyword>
<gene>
    <name evidence="3" type="ORF">DES41_101863</name>
</gene>
<sequence length="289" mass="29749">MPVPFVLLLLSVVAGCLPPPRGGWPGQVPPWALLYGAAVAMAWNKGWLQPPAMAALAALFMLAAALPRAQNRAVVLVLWLALAGLCAALALHRVPGFSNPVLLDGVRLSAGARPFTQYLNFDKGSVGLALLVLLAAPASGDRRRAMGVASATALATVALVLGLAWWLGMVRPDLKWNLPLALFLPVNLLLTCVAEEALFRLLVQDALAGRFGGRASAARTAAAVLLSAALFGLAHLAGGPRMALLAGLTGLGAALAYALTGRLGAAVCVHFAVNAVHALAFTYPALAGR</sequence>
<keyword evidence="1" id="KW-1133">Transmembrane helix</keyword>
<proteinExistence type="predicted"/>
<evidence type="ECO:0000259" key="2">
    <source>
        <dbReference type="Pfam" id="PF02517"/>
    </source>
</evidence>
<dbReference type="Pfam" id="PF02517">
    <property type="entry name" value="Rce1-like"/>
    <property type="match status" value="1"/>
</dbReference>
<feature type="transmembrane region" description="Helical" evidence="1">
    <location>
        <begin position="73"/>
        <end position="95"/>
    </location>
</feature>
<keyword evidence="1" id="KW-0812">Transmembrane</keyword>
<dbReference type="EMBL" id="QPJK01000001">
    <property type="protein sequence ID" value="RCW76257.1"/>
    <property type="molecule type" value="Genomic_DNA"/>
</dbReference>
<feature type="transmembrane region" description="Helical" evidence="1">
    <location>
        <begin position="242"/>
        <end position="260"/>
    </location>
</feature>